<keyword evidence="2" id="KW-1185">Reference proteome</keyword>
<reference evidence="1 2" key="1">
    <citation type="submission" date="2018-06" db="EMBL/GenBank/DDBJ databases">
        <title>Genome Sequence of the Brown Rot Fungal Pathogen Monilinia fructigena.</title>
        <authorList>
            <person name="Landi L."/>
            <person name="De Miccolis Angelini R.M."/>
            <person name="Pollastro S."/>
            <person name="Abate D."/>
            <person name="Faretra F."/>
            <person name="Romanazzi G."/>
        </authorList>
    </citation>
    <scope>NUCLEOTIDE SEQUENCE [LARGE SCALE GENOMIC DNA]</scope>
    <source>
        <strain evidence="1 2">Mfrg269</strain>
    </source>
</reference>
<accession>A0A395J9B3</accession>
<protein>
    <submittedName>
        <fullName evidence="1">Uncharacterized protein</fullName>
    </submittedName>
</protein>
<gene>
    <name evidence="1" type="ORF">DID88_007436</name>
</gene>
<dbReference type="AlphaFoldDB" id="A0A395J9B3"/>
<dbReference type="EMBL" id="QKRW01000001">
    <property type="protein sequence ID" value="RAL68738.1"/>
    <property type="molecule type" value="Genomic_DNA"/>
</dbReference>
<evidence type="ECO:0000313" key="2">
    <source>
        <dbReference type="Proteomes" id="UP000249056"/>
    </source>
</evidence>
<dbReference type="OrthoDB" id="160054at2759"/>
<comment type="caution">
    <text evidence="1">The sequence shown here is derived from an EMBL/GenBank/DDBJ whole genome shotgun (WGS) entry which is preliminary data.</text>
</comment>
<evidence type="ECO:0000313" key="1">
    <source>
        <dbReference type="EMBL" id="RAL68738.1"/>
    </source>
</evidence>
<dbReference type="Proteomes" id="UP000249056">
    <property type="component" value="Unassembled WGS sequence"/>
</dbReference>
<proteinExistence type="predicted"/>
<sequence length="236" mass="27288">MATFRSFISFPCLRESGPLIYSQKYKYAFNFFDLGIPPSLTLTSSLLIKQYLHLQSPTSSTLFNMHFLNTVVSVVAFCTVASATLDPATSNTKGYYPKSPALQSHQSLQSYPSRRVRLQHPCRRQTNLRRLPTRSQIRQKPRCSLRNLFRLHLYCTHQGPIDCRRRLLDFSTGATRVLPRVLERLALRVLLMELVGVRTQTASSFMEERTASRWMDEWGFFLYILYITPSPEHSIT</sequence>
<name>A0A395J9B3_9HELO</name>
<organism evidence="1 2">
    <name type="scientific">Monilinia fructigena</name>
    <dbReference type="NCBI Taxonomy" id="38457"/>
    <lineage>
        <taxon>Eukaryota</taxon>
        <taxon>Fungi</taxon>
        <taxon>Dikarya</taxon>
        <taxon>Ascomycota</taxon>
        <taxon>Pezizomycotina</taxon>
        <taxon>Leotiomycetes</taxon>
        <taxon>Helotiales</taxon>
        <taxon>Sclerotiniaceae</taxon>
        <taxon>Monilinia</taxon>
    </lineage>
</organism>